<reference evidence="3" key="1">
    <citation type="submission" date="2016-11" db="EMBL/GenBank/DDBJ databases">
        <authorList>
            <person name="Varghese N."/>
            <person name="Submissions S."/>
        </authorList>
    </citation>
    <scope>NUCLEOTIDE SEQUENCE [LARGE SCALE GENOMIC DNA]</scope>
    <source>
        <strain evidence="3">DSM 14834</strain>
    </source>
</reference>
<dbReference type="Gene3D" id="6.10.280.50">
    <property type="match status" value="1"/>
</dbReference>
<dbReference type="OrthoDB" id="5787087at2"/>
<organism evidence="2 3">
    <name type="scientific">Thermomonas hydrothermalis</name>
    <dbReference type="NCBI Taxonomy" id="213588"/>
    <lineage>
        <taxon>Bacteria</taxon>
        <taxon>Pseudomonadati</taxon>
        <taxon>Pseudomonadota</taxon>
        <taxon>Gammaproteobacteria</taxon>
        <taxon>Lysobacterales</taxon>
        <taxon>Lysobacteraceae</taxon>
        <taxon>Thermomonas</taxon>
    </lineage>
</organism>
<dbReference type="Pfam" id="PF04325">
    <property type="entry name" value="DUF465"/>
    <property type="match status" value="1"/>
</dbReference>
<accession>A0A1M4ZGV6</accession>
<dbReference type="STRING" id="213588.SAMN02745204_01943"/>
<dbReference type="InterPro" id="IPR007420">
    <property type="entry name" value="DUF465"/>
</dbReference>
<name>A0A1M4ZGV6_9GAMM</name>
<dbReference type="AlphaFoldDB" id="A0A1M4ZGV6"/>
<dbReference type="Proteomes" id="UP000242857">
    <property type="component" value="Unassembled WGS sequence"/>
</dbReference>
<evidence type="ECO:0000313" key="2">
    <source>
        <dbReference type="EMBL" id="SHF17241.1"/>
    </source>
</evidence>
<sequence>MGQPIDPEQLSRLVSRLAELRQEHRDLDAAIARLQRDLQADELLLKRMKKRKLALKDQIAWIENRLIPDEPA</sequence>
<evidence type="ECO:0000256" key="1">
    <source>
        <dbReference type="SAM" id="Coils"/>
    </source>
</evidence>
<feature type="coiled-coil region" evidence="1">
    <location>
        <begin position="10"/>
        <end position="65"/>
    </location>
</feature>
<keyword evidence="3" id="KW-1185">Reference proteome</keyword>
<keyword evidence="1" id="KW-0175">Coiled coil</keyword>
<evidence type="ECO:0008006" key="4">
    <source>
        <dbReference type="Google" id="ProtNLM"/>
    </source>
</evidence>
<dbReference type="EMBL" id="FQUK01000036">
    <property type="protein sequence ID" value="SHF17241.1"/>
    <property type="molecule type" value="Genomic_DNA"/>
</dbReference>
<dbReference type="RefSeq" id="WP_072756372.1">
    <property type="nucleotide sequence ID" value="NZ_FQUK01000036.1"/>
</dbReference>
<dbReference type="InterPro" id="IPR038444">
    <property type="entry name" value="DUF465_sf"/>
</dbReference>
<protein>
    <recommendedName>
        <fullName evidence="4">DUF465 domain-containing protein</fullName>
    </recommendedName>
</protein>
<proteinExistence type="predicted"/>
<evidence type="ECO:0000313" key="3">
    <source>
        <dbReference type="Proteomes" id="UP000242857"/>
    </source>
</evidence>
<gene>
    <name evidence="2" type="ORF">SAMN02745204_01943</name>
</gene>